<evidence type="ECO:0000256" key="2">
    <source>
        <dbReference type="ARBA" id="ARBA00022692"/>
    </source>
</evidence>
<keyword evidence="4 5" id="KW-0472">Membrane</keyword>
<evidence type="ECO:0000256" key="1">
    <source>
        <dbReference type="ARBA" id="ARBA00022475"/>
    </source>
</evidence>
<dbReference type="InterPro" id="IPR050768">
    <property type="entry name" value="UPF0353/GerABKA_families"/>
</dbReference>
<dbReference type="PANTHER" id="PTHR22550:SF5">
    <property type="entry name" value="LEUCINE ZIPPER PROTEIN 4"/>
    <property type="match status" value="1"/>
</dbReference>
<comment type="caution">
    <text evidence="7">The sequence shown here is derived from an EMBL/GenBank/DDBJ whole genome shotgun (WGS) entry which is preliminary data.</text>
</comment>
<organism evidence="7">
    <name type="scientific">candidate division WOR-3 bacterium</name>
    <dbReference type="NCBI Taxonomy" id="2052148"/>
    <lineage>
        <taxon>Bacteria</taxon>
        <taxon>Bacteria division WOR-3</taxon>
    </lineage>
</organism>
<dbReference type="Gene3D" id="3.40.50.410">
    <property type="entry name" value="von Willebrand factor, type A domain"/>
    <property type="match status" value="1"/>
</dbReference>
<protein>
    <submittedName>
        <fullName evidence="7">VWA domain-containing protein</fullName>
    </submittedName>
</protein>
<proteinExistence type="predicted"/>
<feature type="transmembrane region" description="Helical" evidence="5">
    <location>
        <begin position="53"/>
        <end position="70"/>
    </location>
</feature>
<dbReference type="EMBL" id="DTHG01000097">
    <property type="protein sequence ID" value="HGW92456.1"/>
    <property type="molecule type" value="Genomic_DNA"/>
</dbReference>
<accession>A0A7C4U843</accession>
<feature type="transmembrane region" description="Helical" evidence="5">
    <location>
        <begin position="304"/>
        <end position="321"/>
    </location>
</feature>
<dbReference type="AlphaFoldDB" id="A0A7C4U843"/>
<reference evidence="7" key="1">
    <citation type="journal article" date="2020" name="mSystems">
        <title>Genome- and Community-Level Interaction Insights into Carbon Utilization and Element Cycling Functions of Hydrothermarchaeota in Hydrothermal Sediment.</title>
        <authorList>
            <person name="Zhou Z."/>
            <person name="Liu Y."/>
            <person name="Xu W."/>
            <person name="Pan J."/>
            <person name="Luo Z.H."/>
            <person name="Li M."/>
        </authorList>
    </citation>
    <scope>NUCLEOTIDE SEQUENCE [LARGE SCALE GENOMIC DNA]</scope>
    <source>
        <strain evidence="7">SpSt-780</strain>
    </source>
</reference>
<keyword evidence="2 5" id="KW-0812">Transmembrane</keyword>
<sequence length="324" mass="36463">MNWGSPRLLYLLFFIPLFIIIFIIKKYRRKMVIKKYFQKTYDLFNLNPVKENIRFVLLIISFFFLIISASRPKWGEKAEVTKGKGVDVVFCVDVSKSMLCEDVKPNRIELAKLVMRMMAENLTGNRVGLVAFAGDAYTLCPLTTDISVFTLYLDLLKPQFFPYYGTNIGRALETGLKLFDEKSTSSKVLILISDGEDLTGNVNLPIGAYVERGIRIFTIGIGTKEGAPVPEIDSLGNITGYKKDEKGEVILSKPNETLLANIGMIGKGGYIGLNRDPSPIVSFINKMKKGEFSGEKSIELEERYQYFLFVSILTLIAGLIVREV</sequence>
<evidence type="ECO:0000313" key="7">
    <source>
        <dbReference type="EMBL" id="HGW92456.1"/>
    </source>
</evidence>
<dbReference type="SMART" id="SM00327">
    <property type="entry name" value="VWA"/>
    <property type="match status" value="1"/>
</dbReference>
<gene>
    <name evidence="7" type="ORF">ENV67_07975</name>
</gene>
<feature type="domain" description="VWFA" evidence="6">
    <location>
        <begin position="87"/>
        <end position="237"/>
    </location>
</feature>
<feature type="transmembrane region" description="Helical" evidence="5">
    <location>
        <begin position="6"/>
        <end position="24"/>
    </location>
</feature>
<keyword evidence="1" id="KW-1003">Cell membrane</keyword>
<name>A0A7C4U843_UNCW3</name>
<evidence type="ECO:0000256" key="5">
    <source>
        <dbReference type="SAM" id="Phobius"/>
    </source>
</evidence>
<dbReference type="Pfam" id="PF13519">
    <property type="entry name" value="VWA_2"/>
    <property type="match status" value="1"/>
</dbReference>
<dbReference type="InterPro" id="IPR036465">
    <property type="entry name" value="vWFA_dom_sf"/>
</dbReference>
<evidence type="ECO:0000256" key="3">
    <source>
        <dbReference type="ARBA" id="ARBA00022989"/>
    </source>
</evidence>
<evidence type="ECO:0000256" key="4">
    <source>
        <dbReference type="ARBA" id="ARBA00023136"/>
    </source>
</evidence>
<dbReference type="PROSITE" id="PS50234">
    <property type="entry name" value="VWFA"/>
    <property type="match status" value="1"/>
</dbReference>
<dbReference type="SUPFAM" id="SSF53300">
    <property type="entry name" value="vWA-like"/>
    <property type="match status" value="1"/>
</dbReference>
<evidence type="ECO:0000259" key="6">
    <source>
        <dbReference type="PROSITE" id="PS50234"/>
    </source>
</evidence>
<keyword evidence="3 5" id="KW-1133">Transmembrane helix</keyword>
<dbReference type="InterPro" id="IPR002035">
    <property type="entry name" value="VWF_A"/>
</dbReference>
<dbReference type="PANTHER" id="PTHR22550">
    <property type="entry name" value="SPORE GERMINATION PROTEIN"/>
    <property type="match status" value="1"/>
</dbReference>